<organism evidence="10 11">
    <name type="scientific">Paenibacillus beijingensis</name>
    <dbReference type="NCBI Taxonomy" id="1126833"/>
    <lineage>
        <taxon>Bacteria</taxon>
        <taxon>Bacillati</taxon>
        <taxon>Bacillota</taxon>
        <taxon>Bacilli</taxon>
        <taxon>Bacillales</taxon>
        <taxon>Paenibacillaceae</taxon>
        <taxon>Paenibacillus</taxon>
    </lineage>
</organism>
<evidence type="ECO:0000256" key="5">
    <source>
        <dbReference type="ARBA" id="ARBA00022741"/>
    </source>
</evidence>
<keyword evidence="3" id="KW-0597">Phosphoprotein</keyword>
<dbReference type="RefSeq" id="WP_045670635.1">
    <property type="nucleotide sequence ID" value="NZ_CP011058.1"/>
</dbReference>
<evidence type="ECO:0000256" key="4">
    <source>
        <dbReference type="ARBA" id="ARBA00022679"/>
    </source>
</evidence>
<evidence type="ECO:0000256" key="7">
    <source>
        <dbReference type="ARBA" id="ARBA00022840"/>
    </source>
</evidence>
<keyword evidence="4" id="KW-0808">Transferase</keyword>
<keyword evidence="7" id="KW-0067">ATP-binding</keyword>
<evidence type="ECO:0000313" key="11">
    <source>
        <dbReference type="Proteomes" id="UP000032633"/>
    </source>
</evidence>
<dbReference type="SUPFAM" id="SSF55874">
    <property type="entry name" value="ATPase domain of HSP90 chaperone/DNA topoisomerase II/histidine kinase"/>
    <property type="match status" value="1"/>
</dbReference>
<dbReference type="PATRIC" id="fig|1126833.4.peg.2678"/>
<name>A0A0D5NJP2_9BACL</name>
<comment type="catalytic activity">
    <reaction evidence="1">
        <text>ATP + protein L-histidine = ADP + protein N-phospho-L-histidine.</text>
        <dbReference type="EC" id="2.7.13.3"/>
    </reaction>
</comment>
<dbReference type="Proteomes" id="UP000032633">
    <property type="component" value="Chromosome"/>
</dbReference>
<feature type="domain" description="Signal transduction histidine kinase subgroup 2 dimerisation and phosphoacceptor" evidence="8">
    <location>
        <begin position="271"/>
        <end position="343"/>
    </location>
</feature>
<evidence type="ECO:0000256" key="2">
    <source>
        <dbReference type="ARBA" id="ARBA00012438"/>
    </source>
</evidence>
<dbReference type="Gene3D" id="3.30.450.280">
    <property type="entry name" value="GAF domain"/>
    <property type="match status" value="1"/>
</dbReference>
<dbReference type="KEGG" id="pbj:VN24_12220"/>
<dbReference type="EMBL" id="CP011058">
    <property type="protein sequence ID" value="AJY75202.1"/>
    <property type="molecule type" value="Genomic_DNA"/>
</dbReference>
<dbReference type="GO" id="GO:0005524">
    <property type="term" value="F:ATP binding"/>
    <property type="evidence" value="ECO:0007669"/>
    <property type="project" value="UniProtKB-KW"/>
</dbReference>
<dbReference type="HOGENOM" id="CLU_045351_1_0_9"/>
<keyword evidence="11" id="KW-1185">Reference proteome</keyword>
<dbReference type="OrthoDB" id="9767435at2"/>
<dbReference type="InterPro" id="IPR036890">
    <property type="entry name" value="HATPase_C_sf"/>
</dbReference>
<dbReference type="PANTHER" id="PTHR41523">
    <property type="entry name" value="TWO-COMPONENT SYSTEM SENSOR PROTEIN"/>
    <property type="match status" value="1"/>
</dbReference>
<accession>A0A0D5NJP2</accession>
<proteinExistence type="predicted"/>
<dbReference type="InterPro" id="IPR038424">
    <property type="entry name" value="H_kinase_PdtaS_GAF_sf"/>
</dbReference>
<evidence type="ECO:0000256" key="3">
    <source>
        <dbReference type="ARBA" id="ARBA00022553"/>
    </source>
</evidence>
<keyword evidence="6" id="KW-0418">Kinase</keyword>
<dbReference type="EC" id="2.7.13.3" evidence="2"/>
<gene>
    <name evidence="10" type="ORF">VN24_12220</name>
</gene>
<dbReference type="PANTHER" id="PTHR41523:SF8">
    <property type="entry name" value="ETHYLENE RESPONSE SENSOR PROTEIN"/>
    <property type="match status" value="1"/>
</dbReference>
<sequence length="515" mass="55777">MDEFIYFDNKLLTIRALCTELTLLDDGDIAVIERLAEQLPMMAELSRADVFIDCLSKDGGGAIVVAQSRPSAAPSLYARDIVGEAALEVNEPGVFQAFATGVPVTDARGVSQEGVPIRQNVVPVFGERGNVVAVLIQEQDMTEVVEQQISIEALERSNAYMTEMLLAESFTESDIPNLFEEAVVLLDNKDRIRYANEHGRRLIGCGSGKASWLYEGADCSELLLEGRVYTRRTIPLYRGDVRGGTVVLLRDRTEVKEKERQLLLGSVVIREIQHRIDNNLQTIASLMRLQQRRHADPSVREALDESLSRIEGMARIHRLLAESGGEKVAAAEALAGIGKEMLRAMAQPDQRIKLSWDVRPLELVSGQFSTLALIMNELLQNAVKHAALPGGHCAITVMLRPADGGEAHFVWEERLGAPTVTDKSAGNPIAAAFPADRTASADPTASTDAAVFAAPAVSAAPDGPTALTAPAVSGESGQLGLVIIRLLAEEKLRGRLRREAGSGYCTVTIHFPIEG</sequence>
<evidence type="ECO:0000313" key="10">
    <source>
        <dbReference type="EMBL" id="AJY75202.1"/>
    </source>
</evidence>
<dbReference type="Gene3D" id="3.30.450.20">
    <property type="entry name" value="PAS domain"/>
    <property type="match status" value="1"/>
</dbReference>
<evidence type="ECO:0000256" key="6">
    <source>
        <dbReference type="ARBA" id="ARBA00022777"/>
    </source>
</evidence>
<dbReference type="InterPro" id="IPR022066">
    <property type="entry name" value="PdtaS_GAF"/>
</dbReference>
<evidence type="ECO:0000259" key="8">
    <source>
        <dbReference type="Pfam" id="PF07568"/>
    </source>
</evidence>
<dbReference type="AlphaFoldDB" id="A0A0D5NJP2"/>
<reference evidence="11" key="2">
    <citation type="submission" date="2015-03" db="EMBL/GenBank/DDBJ databases">
        <title>Genome sequence of Paenibacillus beijingensis strain DSM 24997T.</title>
        <authorList>
            <person name="Kwak Y."/>
            <person name="Shin J.-H."/>
        </authorList>
    </citation>
    <scope>NUCLEOTIDE SEQUENCE [LARGE SCALE GENOMIC DNA]</scope>
    <source>
        <strain evidence="11">DSM 24997</strain>
    </source>
</reference>
<protein>
    <recommendedName>
        <fullName evidence="2">histidine kinase</fullName>
        <ecNumber evidence="2">2.7.13.3</ecNumber>
    </recommendedName>
</protein>
<dbReference type="InterPro" id="IPR011495">
    <property type="entry name" value="Sig_transdc_His_kin_sub2_dim/P"/>
</dbReference>
<dbReference type="Gene3D" id="3.30.565.10">
    <property type="entry name" value="Histidine kinase-like ATPase, C-terminal domain"/>
    <property type="match status" value="1"/>
</dbReference>
<keyword evidence="5" id="KW-0547">Nucleotide-binding</keyword>
<dbReference type="STRING" id="1126833.VN24_12220"/>
<evidence type="ECO:0000256" key="1">
    <source>
        <dbReference type="ARBA" id="ARBA00000085"/>
    </source>
</evidence>
<dbReference type="Pfam" id="PF12282">
    <property type="entry name" value="GAF_PdtaS"/>
    <property type="match status" value="1"/>
</dbReference>
<dbReference type="GO" id="GO:0004673">
    <property type="term" value="F:protein histidine kinase activity"/>
    <property type="evidence" value="ECO:0007669"/>
    <property type="project" value="UniProtKB-EC"/>
</dbReference>
<dbReference type="Pfam" id="PF07568">
    <property type="entry name" value="HisKA_2"/>
    <property type="match status" value="1"/>
</dbReference>
<evidence type="ECO:0000259" key="9">
    <source>
        <dbReference type="Pfam" id="PF12282"/>
    </source>
</evidence>
<feature type="domain" description="Histidine kinase PdtaS GAF" evidence="9">
    <location>
        <begin position="15"/>
        <end position="156"/>
    </location>
</feature>
<reference evidence="10 11" key="1">
    <citation type="journal article" date="2015" name="J. Biotechnol.">
        <title>Complete genome sequence of Paenibacillus beijingensis 7188(T) (=DSM 24997(T)), a novel rhizobacterium from jujube garden soil.</title>
        <authorList>
            <person name="Kwak Y."/>
            <person name="Shin J.H."/>
        </authorList>
    </citation>
    <scope>NUCLEOTIDE SEQUENCE [LARGE SCALE GENOMIC DNA]</scope>
    <source>
        <strain evidence="10 11">DSM 24997</strain>
    </source>
</reference>